<feature type="compositionally biased region" description="Polar residues" evidence="2">
    <location>
        <begin position="525"/>
        <end position="536"/>
    </location>
</feature>
<evidence type="ECO:0000256" key="1">
    <source>
        <dbReference type="SAM" id="Coils"/>
    </source>
</evidence>
<dbReference type="STRING" id="105785.A0A2J7Q6N9"/>
<feature type="coiled-coil region" evidence="1">
    <location>
        <begin position="1094"/>
        <end position="1218"/>
    </location>
</feature>
<comment type="caution">
    <text evidence="3">The sequence shown here is derived from an EMBL/GenBank/DDBJ whole genome shotgun (WGS) entry which is preliminary data.</text>
</comment>
<dbReference type="EMBL" id="NEVH01017460">
    <property type="protein sequence ID" value="PNF24238.1"/>
    <property type="molecule type" value="Genomic_DNA"/>
</dbReference>
<dbReference type="InParanoid" id="A0A2J7Q6N9"/>
<protein>
    <recommendedName>
        <fullName evidence="5">Centrosomal protein of 131 kDa</fullName>
    </recommendedName>
</protein>
<reference evidence="3 4" key="1">
    <citation type="submission" date="2017-12" db="EMBL/GenBank/DDBJ databases">
        <title>Hemimetabolous genomes reveal molecular basis of termite eusociality.</title>
        <authorList>
            <person name="Harrison M.C."/>
            <person name="Jongepier E."/>
            <person name="Robertson H.M."/>
            <person name="Arning N."/>
            <person name="Bitard-Feildel T."/>
            <person name="Chao H."/>
            <person name="Childers C.P."/>
            <person name="Dinh H."/>
            <person name="Doddapaneni H."/>
            <person name="Dugan S."/>
            <person name="Gowin J."/>
            <person name="Greiner C."/>
            <person name="Han Y."/>
            <person name="Hu H."/>
            <person name="Hughes D.S.T."/>
            <person name="Huylmans A.-K."/>
            <person name="Kemena C."/>
            <person name="Kremer L.P.M."/>
            <person name="Lee S.L."/>
            <person name="Lopez-Ezquerra A."/>
            <person name="Mallet L."/>
            <person name="Monroy-Kuhn J.M."/>
            <person name="Moser A."/>
            <person name="Murali S.C."/>
            <person name="Muzny D.M."/>
            <person name="Otani S."/>
            <person name="Piulachs M.-D."/>
            <person name="Poelchau M."/>
            <person name="Qu J."/>
            <person name="Schaub F."/>
            <person name="Wada-Katsumata A."/>
            <person name="Worley K.C."/>
            <person name="Xie Q."/>
            <person name="Ylla G."/>
            <person name="Poulsen M."/>
            <person name="Gibbs R.A."/>
            <person name="Schal C."/>
            <person name="Richards S."/>
            <person name="Belles X."/>
            <person name="Korb J."/>
            <person name="Bornberg-Bauer E."/>
        </authorList>
    </citation>
    <scope>NUCLEOTIDE SEQUENCE [LARGE SCALE GENOMIC DNA]</scope>
    <source>
        <tissue evidence="3">Whole body</tissue>
    </source>
</reference>
<keyword evidence="1" id="KW-0175">Coiled coil</keyword>
<evidence type="ECO:0000313" key="3">
    <source>
        <dbReference type="EMBL" id="PNF24238.1"/>
    </source>
</evidence>
<dbReference type="OrthoDB" id="197735at2759"/>
<accession>A0A2J7Q6N9</accession>
<gene>
    <name evidence="3" type="ORF">B7P43_G15006</name>
</gene>
<dbReference type="PANTHER" id="PTHR31540">
    <property type="entry name" value="CENTROSOMAL PROTEIN OF 131 KDA"/>
    <property type="match status" value="1"/>
</dbReference>
<dbReference type="PANTHER" id="PTHR31540:SF1">
    <property type="entry name" value="CENTROSOMAL PROTEIN OF 131 KDA"/>
    <property type="match status" value="1"/>
</dbReference>
<organism evidence="3 4">
    <name type="scientific">Cryptotermes secundus</name>
    <dbReference type="NCBI Taxonomy" id="105785"/>
    <lineage>
        <taxon>Eukaryota</taxon>
        <taxon>Metazoa</taxon>
        <taxon>Ecdysozoa</taxon>
        <taxon>Arthropoda</taxon>
        <taxon>Hexapoda</taxon>
        <taxon>Insecta</taxon>
        <taxon>Pterygota</taxon>
        <taxon>Neoptera</taxon>
        <taxon>Polyneoptera</taxon>
        <taxon>Dictyoptera</taxon>
        <taxon>Blattodea</taxon>
        <taxon>Blattoidea</taxon>
        <taxon>Termitoidae</taxon>
        <taxon>Kalotermitidae</taxon>
        <taxon>Cryptotermitinae</taxon>
        <taxon>Cryptotermes</taxon>
    </lineage>
</organism>
<evidence type="ECO:0000313" key="4">
    <source>
        <dbReference type="Proteomes" id="UP000235965"/>
    </source>
</evidence>
<feature type="region of interest" description="Disordered" evidence="2">
    <location>
        <begin position="1"/>
        <end position="26"/>
    </location>
</feature>
<dbReference type="GO" id="GO:0034451">
    <property type="term" value="C:centriolar satellite"/>
    <property type="evidence" value="ECO:0007669"/>
    <property type="project" value="TreeGrafter"/>
</dbReference>
<evidence type="ECO:0008006" key="5">
    <source>
        <dbReference type="Google" id="ProtNLM"/>
    </source>
</evidence>
<feature type="region of interest" description="Disordered" evidence="2">
    <location>
        <begin position="484"/>
        <end position="560"/>
    </location>
</feature>
<dbReference type="FunCoup" id="A0A2J7Q6N9">
    <property type="interactions" value="28"/>
</dbReference>
<feature type="compositionally biased region" description="Basic and acidic residues" evidence="2">
    <location>
        <begin position="538"/>
        <end position="547"/>
    </location>
</feature>
<dbReference type="Proteomes" id="UP000235965">
    <property type="component" value="Unassembled WGS sequence"/>
</dbReference>
<sequence length="1290" mass="147403">MSAVPAFRHQDVNGAGERKRSQSVDNPYFPVGHVMSSSATSDCDERLGRILHTKWDSPHQRKKLAAKLPVLGENIHNCVKQDIPSDKHTNHNNLTAVDCQFGTTHTLRSSQLLDCLASKPLGCTWTESELKECCEELGITNYFCNSYDHESSSSDCSNSHCHSGTSLGEQIIAMAQDPQPAELPCTLPLELGLVSEPLSSENITHVAGSLEKLIHSRDKFLDIDVSAGDILFGKLNHVCCLTDKPQYLSESTYFGEKYISVSGEPDGNNSHACSIKMLVPLVSPHENEMFQGDSIDGVLEDMIITQKCSMLKNEIPMNAQYSSQYKEERQNLNEQCQNVLKLKHLCTQNPTVLSRTLNAIDDVSSHVGDIKVQHLFPDSVCEDSRVPDSLICETERETDLLQMNLAREECNFDCSDSSEDVGIEPTYGNDIKTVYSGSLKREELNLECLVLGDIDEHDGSSSIRSSGSDAKCSVSNRHVNIGKQGEISHLDLETENNSLLPDQRPEDETDGELLEKPSAQRGFEGNNNVPHNNMCNDSKSEESDKSGDLNTKGSLGSSAKGTEASWLNTQMESPAHQQFLHTPAESAQALKTDLALQLNLTHENVGHDVLEKSNVSFLLDQRNVLSSPQTLDLNLSTVGTSGNSTYDDIVTILKVLEEEQTCSLPKLDGLKLSPNSEMPCSKIFPKTNEVDGRQNASVTSGKLCEILTYLDEVEHYCDATLVSSKNQLQAVKDSTRNNELKLTTVPRMEELLNLSTVDLSHQVLTLQLQLEEKSNSINLLQETLNQQRELTVRNTRNADRDMKTRLRGQKEEYEATIARHQKFIDQLIADKKNLSEKYESLVLELKKSEEYHTNTLKAVDERHSVELQRAREMHAAAEKLNRKRWIDNKTQRIKEMTVKSLEPELQRMNIRHQQELSDLRLLHKQELDELELRATRKTAQQMEQLRDKLTAEKEEALAKEKEFLRQRIEKQAEQEELEYQARRRRLLAEIHREKERLTEEERRISEQLEETKQNLSRENAKVIERLKQEYQETVEEYTRRHQNEIKSLKEALEIEKEAWINSYKKDQATYISRLESEIRNQCKRERDKDIELVIERLEAEATQSKTELEQATDNRLRRLKEKFDAEIKDLELSEKAIKTKYNEAKGKLVEKEDEVINLKANARQLQKELEEARKIIDKLSAERAELKEIVRKEVMNQVTAAEQENIRLREEMAELRMRHKLELSGKDDEVARRMADKERQLQQVYSRVKVVVTKRDETVQNLKSQYESALDRCSHLEELLEQQRRDFLLK</sequence>
<keyword evidence="4" id="KW-1185">Reference proteome</keyword>
<feature type="coiled-coil region" evidence="1">
    <location>
        <begin position="1259"/>
        <end position="1286"/>
    </location>
</feature>
<evidence type="ECO:0000256" key="2">
    <source>
        <dbReference type="SAM" id="MobiDB-lite"/>
    </source>
</evidence>
<feature type="compositionally biased region" description="Polar residues" evidence="2">
    <location>
        <begin position="548"/>
        <end position="560"/>
    </location>
</feature>
<dbReference type="InterPro" id="IPR030465">
    <property type="entry name" value="CEP131"/>
</dbReference>
<feature type="coiled-coil region" evidence="1">
    <location>
        <begin position="824"/>
        <end position="851"/>
    </location>
</feature>
<dbReference type="GO" id="GO:0010824">
    <property type="term" value="P:regulation of centrosome duplication"/>
    <property type="evidence" value="ECO:0007669"/>
    <property type="project" value="TreeGrafter"/>
</dbReference>
<feature type="coiled-coil region" evidence="1">
    <location>
        <begin position="932"/>
        <end position="1058"/>
    </location>
</feature>
<name>A0A2J7Q6N9_9NEOP</name>
<dbReference type="GO" id="GO:0035735">
    <property type="term" value="P:intraciliary transport involved in cilium assembly"/>
    <property type="evidence" value="ECO:0007669"/>
    <property type="project" value="InterPro"/>
</dbReference>
<feature type="compositionally biased region" description="Basic and acidic residues" evidence="2">
    <location>
        <begin position="8"/>
        <end position="22"/>
    </location>
</feature>
<proteinExistence type="predicted"/>
<dbReference type="GO" id="GO:0005929">
    <property type="term" value="C:cilium"/>
    <property type="evidence" value="ECO:0007669"/>
    <property type="project" value="GOC"/>
</dbReference>